<reference evidence="2 3" key="1">
    <citation type="submission" date="2017-11" db="EMBL/GenBank/DDBJ databases">
        <title>Molecular characterization of Burkholderia pseudomallei and closely related isolates from Vietnam.</title>
        <authorList>
            <person name="Ustinov D.V."/>
            <person name="Antonov A.S."/>
            <person name="Avdusheva E.F."/>
            <person name="Shpak I.M."/>
            <person name="Zakharova I.B."/>
            <person name="Thi L.A."/>
            <person name="Teteryatnikova N."/>
            <person name="Lopasteyskaya Y.A."/>
            <person name="Kuzyutina J.A."/>
            <person name="Ngo T.N."/>
            <person name="Victorov D.V."/>
        </authorList>
    </citation>
    <scope>NUCLEOTIDE SEQUENCE [LARGE SCALE GENOMIC DNA]</scope>
    <source>
        <strain evidence="2 3">V1512</strain>
    </source>
</reference>
<protein>
    <submittedName>
        <fullName evidence="2">Uncharacterized protein</fullName>
    </submittedName>
</protein>
<feature type="region of interest" description="Disordered" evidence="1">
    <location>
        <begin position="1"/>
        <end position="35"/>
    </location>
</feature>
<feature type="region of interest" description="Disordered" evidence="1">
    <location>
        <begin position="68"/>
        <end position="132"/>
    </location>
</feature>
<comment type="caution">
    <text evidence="2">The sequence shown here is derived from an EMBL/GenBank/DDBJ whole genome shotgun (WGS) entry which is preliminary data.</text>
</comment>
<name>A0AAX0U534_BURPE</name>
<sequence length="132" mass="14830">MASRQRVHRNMPPRLSEFAEPAQSHSHDRATRRTAVRVAAGRSALREARRRSSTIELRCPTANERCYSSKSKFGGRLTTKADRHSVDHVSGASRSESTMRRAQGRLDHRASRTKRCAAHRLAAAASDDRRPN</sequence>
<feature type="compositionally biased region" description="Basic residues" evidence="1">
    <location>
        <begin position="1"/>
        <end position="11"/>
    </location>
</feature>
<accession>A0AAX0U534</accession>
<evidence type="ECO:0000313" key="2">
    <source>
        <dbReference type="EMBL" id="PJO63250.1"/>
    </source>
</evidence>
<dbReference type="Proteomes" id="UP000231878">
    <property type="component" value="Unassembled WGS sequence"/>
</dbReference>
<dbReference type="AlphaFoldDB" id="A0AAX0U534"/>
<dbReference type="EMBL" id="PHRB01000034">
    <property type="protein sequence ID" value="PJO63250.1"/>
    <property type="molecule type" value="Genomic_DNA"/>
</dbReference>
<gene>
    <name evidence="2" type="ORF">CWD88_27075</name>
</gene>
<evidence type="ECO:0000256" key="1">
    <source>
        <dbReference type="SAM" id="MobiDB-lite"/>
    </source>
</evidence>
<organism evidence="2 3">
    <name type="scientific">Burkholderia pseudomallei</name>
    <name type="common">Pseudomonas pseudomallei</name>
    <dbReference type="NCBI Taxonomy" id="28450"/>
    <lineage>
        <taxon>Bacteria</taxon>
        <taxon>Pseudomonadati</taxon>
        <taxon>Pseudomonadota</taxon>
        <taxon>Betaproteobacteria</taxon>
        <taxon>Burkholderiales</taxon>
        <taxon>Burkholderiaceae</taxon>
        <taxon>Burkholderia</taxon>
        <taxon>pseudomallei group</taxon>
    </lineage>
</organism>
<evidence type="ECO:0000313" key="3">
    <source>
        <dbReference type="Proteomes" id="UP000231878"/>
    </source>
</evidence>
<proteinExistence type="predicted"/>
<dbReference type="RefSeq" id="WP_009945507.1">
    <property type="nucleotide sequence ID" value="NZ_AP028081.1"/>
</dbReference>